<keyword evidence="2" id="KW-0812">Transmembrane</keyword>
<dbReference type="GO" id="GO:0016787">
    <property type="term" value="F:hydrolase activity"/>
    <property type="evidence" value="ECO:0007669"/>
    <property type="project" value="UniProtKB-KW"/>
</dbReference>
<reference evidence="4" key="1">
    <citation type="submission" date="2020-02" db="EMBL/GenBank/DDBJ databases">
        <authorList>
            <person name="Meier V. D."/>
        </authorList>
    </citation>
    <scope>NUCLEOTIDE SEQUENCE</scope>
    <source>
        <strain evidence="4">AVDCRST_MAG57</strain>
    </source>
</reference>
<dbReference type="AlphaFoldDB" id="A0A6J4H0V5"/>
<dbReference type="PANTHER" id="PTHR46118">
    <property type="entry name" value="PROTEIN ABHD11"/>
    <property type="match status" value="1"/>
</dbReference>
<evidence type="ECO:0000256" key="1">
    <source>
        <dbReference type="ARBA" id="ARBA00022801"/>
    </source>
</evidence>
<organism evidence="4">
    <name type="scientific">uncultured Blastococcus sp</name>
    <dbReference type="NCBI Taxonomy" id="217144"/>
    <lineage>
        <taxon>Bacteria</taxon>
        <taxon>Bacillati</taxon>
        <taxon>Actinomycetota</taxon>
        <taxon>Actinomycetes</taxon>
        <taxon>Geodermatophilales</taxon>
        <taxon>Geodermatophilaceae</taxon>
        <taxon>Blastococcus</taxon>
        <taxon>environmental samples</taxon>
    </lineage>
</organism>
<proteinExistence type="predicted"/>
<dbReference type="Gene3D" id="3.40.50.1820">
    <property type="entry name" value="alpha/beta hydrolase"/>
    <property type="match status" value="1"/>
</dbReference>
<feature type="domain" description="AB hydrolase-1" evidence="3">
    <location>
        <begin position="77"/>
        <end position="322"/>
    </location>
</feature>
<keyword evidence="1 4" id="KW-0378">Hydrolase</keyword>
<dbReference type="InterPro" id="IPR000639">
    <property type="entry name" value="Epox_hydrolase-like"/>
</dbReference>
<dbReference type="PRINTS" id="PR00111">
    <property type="entry name" value="ABHYDROLASE"/>
</dbReference>
<evidence type="ECO:0000256" key="2">
    <source>
        <dbReference type="SAM" id="Phobius"/>
    </source>
</evidence>
<feature type="transmembrane region" description="Helical" evidence="2">
    <location>
        <begin position="6"/>
        <end position="26"/>
    </location>
</feature>
<sequence>MLRWGLALRVGAVVRFVLVVLVRLLVLRRRRPGMSVPSSPGTVSGGTDGTWWNRRVVEDMEDRGDRLAARTVGGSGPHVVFVHGLFGQGKNWTTIAKGLAENHRVTLIDLPNHGHSPWTDRVHYLDMMELVAAELEHLGEPVTLVGHSMGGKVAMQLALHRPQLLRALVVVDIAPVEYPLEGGRTDDPDEEASPFAAFIAGMRAVDLDQVATREDADAALKAAVPSRMVRGFLLQSLVRDGVGPDGGWRWRLNLELLERDLDELRGFPEPPPGADFDGPVLWIAGASSHYVLPEDRPRMDVLFPSTRLVKIKGAGHWVHSEQPETFLTTLRLFLDSVESR</sequence>
<dbReference type="Pfam" id="PF00561">
    <property type="entry name" value="Abhydrolase_1"/>
    <property type="match status" value="1"/>
</dbReference>
<dbReference type="PRINTS" id="PR00412">
    <property type="entry name" value="EPOXHYDRLASE"/>
</dbReference>
<name>A0A6J4H0V5_9ACTN</name>
<dbReference type="SUPFAM" id="SSF53474">
    <property type="entry name" value="alpha/beta-Hydrolases"/>
    <property type="match status" value="1"/>
</dbReference>
<keyword evidence="2" id="KW-1133">Transmembrane helix</keyword>
<keyword evidence="2" id="KW-0472">Membrane</keyword>
<accession>A0A6J4H0V5</accession>
<evidence type="ECO:0000313" key="4">
    <source>
        <dbReference type="EMBL" id="CAA9211138.1"/>
    </source>
</evidence>
<dbReference type="EMBL" id="CADCTI010000009">
    <property type="protein sequence ID" value="CAA9211138.1"/>
    <property type="molecule type" value="Genomic_DNA"/>
</dbReference>
<gene>
    <name evidence="4" type="ORF">AVDCRST_MAG57-103</name>
</gene>
<evidence type="ECO:0000259" key="3">
    <source>
        <dbReference type="Pfam" id="PF00561"/>
    </source>
</evidence>
<dbReference type="PANTHER" id="PTHR46118:SF4">
    <property type="entry name" value="PROTEIN ABHD11"/>
    <property type="match status" value="1"/>
</dbReference>
<dbReference type="InterPro" id="IPR029058">
    <property type="entry name" value="AB_hydrolase_fold"/>
</dbReference>
<protein>
    <submittedName>
        <fullName evidence="4">Hydrolase, alpha/beta fold family</fullName>
    </submittedName>
</protein>
<dbReference type="InterPro" id="IPR000073">
    <property type="entry name" value="AB_hydrolase_1"/>
</dbReference>